<protein>
    <recommendedName>
        <fullName evidence="3">Protein GrpE</fullName>
    </recommendedName>
    <alternativeName>
        <fullName evidence="3">HSP-70 cofactor</fullName>
    </alternativeName>
</protein>
<keyword evidence="2 3" id="KW-0143">Chaperone</keyword>
<keyword evidence="3" id="KW-0963">Cytoplasm</keyword>
<dbReference type="HAMAP" id="MF_01151">
    <property type="entry name" value="GrpE"/>
    <property type="match status" value="1"/>
</dbReference>
<dbReference type="SUPFAM" id="SSF51064">
    <property type="entry name" value="Head domain of nucleotide exchange factor GrpE"/>
    <property type="match status" value="1"/>
</dbReference>
<dbReference type="GO" id="GO:0005737">
    <property type="term" value="C:cytoplasm"/>
    <property type="evidence" value="ECO:0007669"/>
    <property type="project" value="UniProtKB-SubCell"/>
</dbReference>
<dbReference type="Proteomes" id="UP000229371">
    <property type="component" value="Unassembled WGS sequence"/>
</dbReference>
<dbReference type="SUPFAM" id="SSF58014">
    <property type="entry name" value="Coiled-coil domain of nucleotide exchange factor GrpE"/>
    <property type="match status" value="1"/>
</dbReference>
<gene>
    <name evidence="3 5" type="primary">grpE</name>
    <name evidence="5" type="ORF">COY61_00460</name>
</gene>
<dbReference type="AlphaFoldDB" id="A0A2M7RNY4"/>
<reference evidence="6" key="1">
    <citation type="submission" date="2017-09" db="EMBL/GenBank/DDBJ databases">
        <title>Depth-based differentiation of microbial function through sediment-hosted aquifers and enrichment of novel symbionts in the deep terrestrial subsurface.</title>
        <authorList>
            <person name="Probst A.J."/>
            <person name="Ladd B."/>
            <person name="Jarett J.K."/>
            <person name="Geller-Mcgrath D.E."/>
            <person name="Sieber C.M.K."/>
            <person name="Emerson J.B."/>
            <person name="Anantharaman K."/>
            <person name="Thomas B.C."/>
            <person name="Malmstrom R."/>
            <person name="Stieglmeier M."/>
            <person name="Klingl A."/>
            <person name="Woyke T."/>
            <person name="Ryan C.M."/>
            <person name="Banfield J.F."/>
        </authorList>
    </citation>
    <scope>NUCLEOTIDE SEQUENCE [LARGE SCALE GENOMIC DNA]</scope>
</reference>
<evidence type="ECO:0000256" key="2">
    <source>
        <dbReference type="ARBA" id="ARBA00023186"/>
    </source>
</evidence>
<evidence type="ECO:0000256" key="4">
    <source>
        <dbReference type="RuleBase" id="RU004478"/>
    </source>
</evidence>
<proteinExistence type="inferred from homology"/>
<evidence type="ECO:0000313" key="5">
    <source>
        <dbReference type="EMBL" id="PIZ01173.1"/>
    </source>
</evidence>
<comment type="subcellular location">
    <subcellularLocation>
        <location evidence="3">Cytoplasm</location>
    </subcellularLocation>
</comment>
<dbReference type="Gene3D" id="2.30.22.10">
    <property type="entry name" value="Head domain of nucleotide exchange factor GrpE"/>
    <property type="match status" value="1"/>
</dbReference>
<dbReference type="Gene3D" id="3.90.20.20">
    <property type="match status" value="1"/>
</dbReference>
<dbReference type="GO" id="GO:0006457">
    <property type="term" value="P:protein folding"/>
    <property type="evidence" value="ECO:0007669"/>
    <property type="project" value="InterPro"/>
</dbReference>
<comment type="function">
    <text evidence="3">Participates actively in the response to hyperosmotic and heat shock by preventing the aggregation of stress-denatured proteins, in association with DnaK and GrpE. It is the nucleotide exchange factor for DnaK and may function as a thermosensor. Unfolded proteins bind initially to DnaJ; upon interaction with the DnaJ-bound protein, DnaK hydrolyzes its bound ATP, resulting in the formation of a stable complex. GrpE releases ADP from DnaK; ATP binding to DnaK triggers the release of the substrate protein, thus completing the reaction cycle. Several rounds of ATP-dependent interactions between DnaJ, DnaK and GrpE are required for fully efficient folding.</text>
</comment>
<dbReference type="PANTHER" id="PTHR21237">
    <property type="entry name" value="GRPE PROTEIN"/>
    <property type="match status" value="1"/>
</dbReference>
<dbReference type="GO" id="GO:0051082">
    <property type="term" value="F:unfolded protein binding"/>
    <property type="evidence" value="ECO:0007669"/>
    <property type="project" value="TreeGrafter"/>
</dbReference>
<dbReference type="InterPro" id="IPR000740">
    <property type="entry name" value="GrpE"/>
</dbReference>
<dbReference type="InterPro" id="IPR009012">
    <property type="entry name" value="GrpE_head"/>
</dbReference>
<dbReference type="GO" id="GO:0051087">
    <property type="term" value="F:protein-folding chaperone binding"/>
    <property type="evidence" value="ECO:0007669"/>
    <property type="project" value="InterPro"/>
</dbReference>
<sequence length="166" mass="19480">MEQEKEAEDKKKEEDKKLDECECLKQEYLTGWQRARADFLNYKKEEMERMSELLKYGQEELILKFLLILDNIERACQSFPQQGLDEQIQQIAQGFFQVKKQMQDFLKAHGVDEIEVKIGDCFDPNFQEIVEEIEKQGGNSKIIEIMGKGYKINGRLLRPAKVKVAK</sequence>
<evidence type="ECO:0000256" key="3">
    <source>
        <dbReference type="HAMAP-Rule" id="MF_01151"/>
    </source>
</evidence>
<comment type="caution">
    <text evidence="5">The sequence shown here is derived from an EMBL/GenBank/DDBJ whole genome shotgun (WGS) entry which is preliminary data.</text>
</comment>
<keyword evidence="3" id="KW-0346">Stress response</keyword>
<dbReference type="PRINTS" id="PR00773">
    <property type="entry name" value="GRPEPROTEIN"/>
</dbReference>
<evidence type="ECO:0000313" key="6">
    <source>
        <dbReference type="Proteomes" id="UP000229371"/>
    </source>
</evidence>
<dbReference type="EMBL" id="PFMI01000012">
    <property type="protein sequence ID" value="PIZ01173.1"/>
    <property type="molecule type" value="Genomic_DNA"/>
</dbReference>
<dbReference type="PANTHER" id="PTHR21237:SF23">
    <property type="entry name" value="GRPE PROTEIN HOMOLOG, MITOCHONDRIAL"/>
    <property type="match status" value="1"/>
</dbReference>
<dbReference type="Pfam" id="PF01025">
    <property type="entry name" value="GrpE"/>
    <property type="match status" value="1"/>
</dbReference>
<dbReference type="GO" id="GO:0000774">
    <property type="term" value="F:adenyl-nucleotide exchange factor activity"/>
    <property type="evidence" value="ECO:0007669"/>
    <property type="project" value="InterPro"/>
</dbReference>
<evidence type="ECO:0000256" key="1">
    <source>
        <dbReference type="ARBA" id="ARBA00009054"/>
    </source>
</evidence>
<accession>A0A2M7RNY4</accession>
<comment type="similarity">
    <text evidence="1 3 4">Belongs to the GrpE family.</text>
</comment>
<name>A0A2M7RNY4_9BACT</name>
<comment type="subunit">
    <text evidence="3">Homodimer.</text>
</comment>
<dbReference type="InterPro" id="IPR013805">
    <property type="entry name" value="GrpE_CC"/>
</dbReference>
<organism evidence="5 6">
    <name type="scientific">bacterium (Candidatus Gribaldobacteria) CG_4_10_14_0_8_um_filter_33_9</name>
    <dbReference type="NCBI Taxonomy" id="2014266"/>
    <lineage>
        <taxon>Bacteria</taxon>
        <taxon>Candidatus Gribaldobacteria</taxon>
    </lineage>
</organism>
<dbReference type="GO" id="GO:0042803">
    <property type="term" value="F:protein homodimerization activity"/>
    <property type="evidence" value="ECO:0007669"/>
    <property type="project" value="InterPro"/>
</dbReference>
<dbReference type="CDD" id="cd00446">
    <property type="entry name" value="GrpE"/>
    <property type="match status" value="1"/>
</dbReference>